<sequence>MFFYCKKAKCLLGKSESSQTDIHCPGCDGEHSVKELEKEGSHVFVFNIEEQVRRILEDADTHIGLTQRERSVDMSDIEQSKGYGERGLGQDDISVSWNADGVSLYESSQCSIWSNQLQINELPLKHRVKRIVLAGLRFGGENREIDLFLKPFVHEMNKLSSNGFLWTATDATRKHTRVLPGQGLVDTVARCGVMGIMQYNGTHGCAWWEQEGKVVPKGKGTTRVYPVQSVNCQLRTDASMRHYVSEAERQGQPVMGMTKTSVIFFLAFFKYQLGSYWITCMRYVLVT</sequence>
<dbReference type="OrthoDB" id="6776248at2759"/>
<dbReference type="VEuPathDB" id="VectorBase:HLOH_063057"/>
<name>A0A9J6GXQ0_HAELO</name>
<evidence type="ECO:0000313" key="1">
    <source>
        <dbReference type="EMBL" id="KAH9379424.1"/>
    </source>
</evidence>
<gene>
    <name evidence="1" type="ORF">HPB48_021113</name>
</gene>
<dbReference type="Proteomes" id="UP000821853">
    <property type="component" value="Chromosome 8"/>
</dbReference>
<dbReference type="EMBL" id="JABSTR010000010">
    <property type="protein sequence ID" value="KAH9379424.1"/>
    <property type="molecule type" value="Genomic_DNA"/>
</dbReference>
<dbReference type="OMA" id="QVEATCT"/>
<comment type="caution">
    <text evidence="1">The sequence shown here is derived from an EMBL/GenBank/DDBJ whole genome shotgun (WGS) entry which is preliminary data.</text>
</comment>
<organism evidence="1 2">
    <name type="scientific">Haemaphysalis longicornis</name>
    <name type="common">Bush tick</name>
    <dbReference type="NCBI Taxonomy" id="44386"/>
    <lineage>
        <taxon>Eukaryota</taxon>
        <taxon>Metazoa</taxon>
        <taxon>Ecdysozoa</taxon>
        <taxon>Arthropoda</taxon>
        <taxon>Chelicerata</taxon>
        <taxon>Arachnida</taxon>
        <taxon>Acari</taxon>
        <taxon>Parasitiformes</taxon>
        <taxon>Ixodida</taxon>
        <taxon>Ixodoidea</taxon>
        <taxon>Ixodidae</taxon>
        <taxon>Haemaphysalinae</taxon>
        <taxon>Haemaphysalis</taxon>
    </lineage>
</organism>
<protein>
    <submittedName>
        <fullName evidence="1">Uncharacterized protein</fullName>
    </submittedName>
</protein>
<keyword evidence="2" id="KW-1185">Reference proteome</keyword>
<dbReference type="AlphaFoldDB" id="A0A9J6GXQ0"/>
<reference evidence="1 2" key="1">
    <citation type="journal article" date="2020" name="Cell">
        <title>Large-Scale Comparative Analyses of Tick Genomes Elucidate Their Genetic Diversity and Vector Capacities.</title>
        <authorList>
            <consortium name="Tick Genome and Microbiome Consortium (TIGMIC)"/>
            <person name="Jia N."/>
            <person name="Wang J."/>
            <person name="Shi W."/>
            <person name="Du L."/>
            <person name="Sun Y."/>
            <person name="Zhan W."/>
            <person name="Jiang J.F."/>
            <person name="Wang Q."/>
            <person name="Zhang B."/>
            <person name="Ji P."/>
            <person name="Bell-Sakyi L."/>
            <person name="Cui X.M."/>
            <person name="Yuan T.T."/>
            <person name="Jiang B.G."/>
            <person name="Yang W.F."/>
            <person name="Lam T.T."/>
            <person name="Chang Q.C."/>
            <person name="Ding S.J."/>
            <person name="Wang X.J."/>
            <person name="Zhu J.G."/>
            <person name="Ruan X.D."/>
            <person name="Zhao L."/>
            <person name="Wei J.T."/>
            <person name="Ye R.Z."/>
            <person name="Que T.C."/>
            <person name="Du C.H."/>
            <person name="Zhou Y.H."/>
            <person name="Cheng J.X."/>
            <person name="Dai P.F."/>
            <person name="Guo W.B."/>
            <person name="Han X.H."/>
            <person name="Huang E.J."/>
            <person name="Li L.F."/>
            <person name="Wei W."/>
            <person name="Gao Y.C."/>
            <person name="Liu J.Z."/>
            <person name="Shao H.Z."/>
            <person name="Wang X."/>
            <person name="Wang C.C."/>
            <person name="Yang T.C."/>
            <person name="Huo Q.B."/>
            <person name="Li W."/>
            <person name="Chen H.Y."/>
            <person name="Chen S.E."/>
            <person name="Zhou L.G."/>
            <person name="Ni X.B."/>
            <person name="Tian J.H."/>
            <person name="Sheng Y."/>
            <person name="Liu T."/>
            <person name="Pan Y.S."/>
            <person name="Xia L.Y."/>
            <person name="Li J."/>
            <person name="Zhao F."/>
            <person name="Cao W.C."/>
        </authorList>
    </citation>
    <scope>NUCLEOTIDE SEQUENCE [LARGE SCALE GENOMIC DNA]</scope>
    <source>
        <strain evidence="1">HaeL-2018</strain>
    </source>
</reference>
<proteinExistence type="predicted"/>
<accession>A0A9J6GXQ0</accession>
<evidence type="ECO:0000313" key="2">
    <source>
        <dbReference type="Proteomes" id="UP000821853"/>
    </source>
</evidence>